<dbReference type="Pfam" id="PF00107">
    <property type="entry name" value="ADH_zinc_N"/>
    <property type="match status" value="1"/>
</dbReference>
<organism evidence="2 3">
    <name type="scientific">Komagataeibacter sucrofermentans</name>
    <dbReference type="NCBI Taxonomy" id="1053551"/>
    <lineage>
        <taxon>Bacteria</taxon>
        <taxon>Pseudomonadati</taxon>
        <taxon>Pseudomonadota</taxon>
        <taxon>Alphaproteobacteria</taxon>
        <taxon>Acetobacterales</taxon>
        <taxon>Acetobacteraceae</taxon>
        <taxon>Komagataeibacter</taxon>
    </lineage>
</organism>
<dbReference type="EMBL" id="NKUA01000044">
    <property type="protein sequence ID" value="PYD77464.1"/>
    <property type="molecule type" value="Genomic_DNA"/>
</dbReference>
<dbReference type="InterPro" id="IPR020843">
    <property type="entry name" value="ER"/>
</dbReference>
<dbReference type="PANTHER" id="PTHR45033">
    <property type="match status" value="1"/>
</dbReference>
<name>A0A318QHT9_9PROT</name>
<dbReference type="PANTHER" id="PTHR45033:SF2">
    <property type="entry name" value="ZINC-TYPE ALCOHOL DEHYDROGENASE-LIKE PROTEIN C1773.06C"/>
    <property type="match status" value="1"/>
</dbReference>
<protein>
    <submittedName>
        <fullName evidence="2">NAD(P)-dependent alcohol dehydrogenase</fullName>
    </submittedName>
</protein>
<evidence type="ECO:0000313" key="3">
    <source>
        <dbReference type="Proteomes" id="UP000247814"/>
    </source>
</evidence>
<evidence type="ECO:0000313" key="2">
    <source>
        <dbReference type="EMBL" id="PYD77464.1"/>
    </source>
</evidence>
<gene>
    <name evidence="2" type="ORF">CFR77_15215</name>
</gene>
<dbReference type="Gene3D" id="3.40.50.720">
    <property type="entry name" value="NAD(P)-binding Rossmann-like Domain"/>
    <property type="match status" value="1"/>
</dbReference>
<dbReference type="InterPro" id="IPR036291">
    <property type="entry name" value="NAD(P)-bd_dom_sf"/>
</dbReference>
<dbReference type="Proteomes" id="UP000247814">
    <property type="component" value="Unassembled WGS sequence"/>
</dbReference>
<dbReference type="InterPro" id="IPR052711">
    <property type="entry name" value="Zinc_ADH-like"/>
</dbReference>
<reference evidence="2 3" key="1">
    <citation type="submission" date="2017-07" db="EMBL/GenBank/DDBJ databases">
        <title>A draft genome sequence of Komagataeibacter sucrofermentans LMG 18788.</title>
        <authorList>
            <person name="Skraban J."/>
            <person name="Cleenwerck I."/>
            <person name="Vandamme P."/>
            <person name="Trcek J."/>
        </authorList>
    </citation>
    <scope>NUCLEOTIDE SEQUENCE [LARGE SCALE GENOMIC DNA]</scope>
    <source>
        <strain evidence="2 3">LMG 18788</strain>
    </source>
</reference>
<dbReference type="InterPro" id="IPR011032">
    <property type="entry name" value="GroES-like_sf"/>
</dbReference>
<keyword evidence="3" id="KW-1185">Reference proteome</keyword>
<dbReference type="Gene3D" id="3.90.180.10">
    <property type="entry name" value="Medium-chain alcohol dehydrogenases, catalytic domain"/>
    <property type="match status" value="1"/>
</dbReference>
<dbReference type="InterPro" id="IPR013149">
    <property type="entry name" value="ADH-like_C"/>
</dbReference>
<accession>A0A318QHT9</accession>
<dbReference type="OrthoDB" id="9805663at2"/>
<proteinExistence type="predicted"/>
<dbReference type="AlphaFoldDB" id="A0A318QHT9"/>
<dbReference type="CDD" id="cd08276">
    <property type="entry name" value="MDR7"/>
    <property type="match status" value="1"/>
</dbReference>
<comment type="caution">
    <text evidence="2">The sequence shown here is derived from an EMBL/GenBank/DDBJ whole genome shotgun (WGS) entry which is preliminary data.</text>
</comment>
<dbReference type="SUPFAM" id="SSF50129">
    <property type="entry name" value="GroES-like"/>
    <property type="match status" value="1"/>
</dbReference>
<sequence length="333" mass="35754">MKSYLFPILGSIEELVQQERQMPTPAYGQVLVRMRAASLNYRDLTVARGRLPRAKTVDLVPLSDGAGEVVAIGDGVTRHVVGDRVAGLFFQDWAGGALSERMAASALGGPVDGVLTEYRLFDEDGLIEIPDHLTFQEAATLPCAALTAWHALFGGARTLLPGQRVLLLGSGGVSLFALQFAVLAGAHVIATSSDDDKLVRMRDMGAQETLNYREQPEWGRIIAERGGVDHVVEVGGAGTLPHSMQACRFGGAIHLIGVLTGGQIDPANIMRRNLLLEGVNVGSGEMFAGMNAALRAHRLHPLIDRVFSFDEARDAYHYFAGTRGMGKVVINIS</sequence>
<dbReference type="SUPFAM" id="SSF51735">
    <property type="entry name" value="NAD(P)-binding Rossmann-fold domains"/>
    <property type="match status" value="1"/>
</dbReference>
<dbReference type="GO" id="GO:0016491">
    <property type="term" value="F:oxidoreductase activity"/>
    <property type="evidence" value="ECO:0007669"/>
    <property type="project" value="InterPro"/>
</dbReference>
<dbReference type="InterPro" id="IPR013154">
    <property type="entry name" value="ADH-like_N"/>
</dbReference>
<dbReference type="SMART" id="SM00829">
    <property type="entry name" value="PKS_ER"/>
    <property type="match status" value="1"/>
</dbReference>
<evidence type="ECO:0000259" key="1">
    <source>
        <dbReference type="SMART" id="SM00829"/>
    </source>
</evidence>
<dbReference type="RefSeq" id="WP_110570234.1">
    <property type="nucleotide sequence ID" value="NZ_CP137147.1"/>
</dbReference>
<feature type="domain" description="Enoyl reductase (ER)" evidence="1">
    <location>
        <begin position="10"/>
        <end position="330"/>
    </location>
</feature>
<dbReference type="Pfam" id="PF08240">
    <property type="entry name" value="ADH_N"/>
    <property type="match status" value="1"/>
</dbReference>